<dbReference type="EMBL" id="JEMB01000712">
    <property type="protein sequence ID" value="KYF94683.1"/>
    <property type="molecule type" value="Genomic_DNA"/>
</dbReference>
<dbReference type="AlphaFoldDB" id="A0A150SQF3"/>
<dbReference type="GO" id="GO:0003677">
    <property type="term" value="F:DNA binding"/>
    <property type="evidence" value="ECO:0007669"/>
    <property type="project" value="InterPro"/>
</dbReference>
<name>A0A150SQF3_SORCE</name>
<proteinExistence type="predicted"/>
<accession>A0A150SQF3</accession>
<keyword evidence="1" id="KW-0233">DNA recombination</keyword>
<gene>
    <name evidence="3" type="ORF">BE17_00915</name>
</gene>
<evidence type="ECO:0000256" key="1">
    <source>
        <dbReference type="ARBA" id="ARBA00023172"/>
    </source>
</evidence>
<dbReference type="PROSITE" id="PS51898">
    <property type="entry name" value="TYR_RECOMBINASE"/>
    <property type="match status" value="1"/>
</dbReference>
<dbReference type="GO" id="GO:0006310">
    <property type="term" value="P:DNA recombination"/>
    <property type="evidence" value="ECO:0007669"/>
    <property type="project" value="UniProtKB-KW"/>
</dbReference>
<dbReference type="InterPro" id="IPR011010">
    <property type="entry name" value="DNA_brk_join_enz"/>
</dbReference>
<dbReference type="InterPro" id="IPR013762">
    <property type="entry name" value="Integrase-like_cat_sf"/>
</dbReference>
<feature type="domain" description="Tyr recombinase" evidence="2">
    <location>
        <begin position="1"/>
        <end position="69"/>
    </location>
</feature>
<protein>
    <recommendedName>
        <fullName evidence="2">Tyr recombinase domain-containing protein</fullName>
    </recommendedName>
</protein>
<comment type="caution">
    <text evidence="3">The sequence shown here is derived from an EMBL/GenBank/DDBJ whole genome shotgun (WGS) entry which is preliminary data.</text>
</comment>
<evidence type="ECO:0000259" key="2">
    <source>
        <dbReference type="PROSITE" id="PS51898"/>
    </source>
</evidence>
<dbReference type="Pfam" id="PF00589">
    <property type="entry name" value="Phage_integrase"/>
    <property type="match status" value="1"/>
</dbReference>
<dbReference type="Gene3D" id="1.10.443.10">
    <property type="entry name" value="Intergrase catalytic core"/>
    <property type="match status" value="1"/>
</dbReference>
<dbReference type="SUPFAM" id="SSF56349">
    <property type="entry name" value="DNA breaking-rejoining enzymes"/>
    <property type="match status" value="1"/>
</dbReference>
<dbReference type="GO" id="GO:0015074">
    <property type="term" value="P:DNA integration"/>
    <property type="evidence" value="ECO:0007669"/>
    <property type="project" value="InterPro"/>
</dbReference>
<reference evidence="3 4" key="1">
    <citation type="submission" date="2014-02" db="EMBL/GenBank/DDBJ databases">
        <title>The small core and large imbalanced accessory genome model reveals a collaborative survival strategy of Sorangium cellulosum strains in nature.</title>
        <authorList>
            <person name="Han K."/>
            <person name="Peng R."/>
            <person name="Blom J."/>
            <person name="Li Y.-Z."/>
        </authorList>
    </citation>
    <scope>NUCLEOTIDE SEQUENCE [LARGE SCALE GENOMIC DNA]</scope>
    <source>
        <strain evidence="3 4">So0011-07</strain>
    </source>
</reference>
<evidence type="ECO:0000313" key="4">
    <source>
        <dbReference type="Proteomes" id="UP000075635"/>
    </source>
</evidence>
<evidence type="ECO:0000313" key="3">
    <source>
        <dbReference type="EMBL" id="KYF94683.1"/>
    </source>
</evidence>
<organism evidence="3 4">
    <name type="scientific">Sorangium cellulosum</name>
    <name type="common">Polyangium cellulosum</name>
    <dbReference type="NCBI Taxonomy" id="56"/>
    <lineage>
        <taxon>Bacteria</taxon>
        <taxon>Pseudomonadati</taxon>
        <taxon>Myxococcota</taxon>
        <taxon>Polyangia</taxon>
        <taxon>Polyangiales</taxon>
        <taxon>Polyangiaceae</taxon>
        <taxon>Sorangium</taxon>
    </lineage>
</organism>
<dbReference type="InterPro" id="IPR002104">
    <property type="entry name" value="Integrase_catalytic"/>
</dbReference>
<dbReference type="Proteomes" id="UP000075635">
    <property type="component" value="Unassembled WGS sequence"/>
</dbReference>
<sequence>MHDAGREAGLTKRATCHTIRHSFATHLLETGADIQTIQTLLGHNDVRTTMICIHIVDRDLLGVNSHLDR</sequence>